<keyword evidence="2" id="KW-1185">Reference proteome</keyword>
<dbReference type="AlphaFoldDB" id="A0AAF0CH72"/>
<gene>
    <name evidence="1" type="ORF">PUV54_16595</name>
</gene>
<organism evidence="1 2">
    <name type="scientific">Hyphococcus flavus</name>
    <dbReference type="NCBI Taxonomy" id="1866326"/>
    <lineage>
        <taxon>Bacteria</taxon>
        <taxon>Pseudomonadati</taxon>
        <taxon>Pseudomonadota</taxon>
        <taxon>Alphaproteobacteria</taxon>
        <taxon>Parvularculales</taxon>
        <taxon>Parvularculaceae</taxon>
        <taxon>Hyphococcus</taxon>
    </lineage>
</organism>
<dbReference type="KEGG" id="hfl:PUV54_16595"/>
<dbReference type="RefSeq" id="WP_274493459.1">
    <property type="nucleotide sequence ID" value="NZ_CP118166.1"/>
</dbReference>
<reference evidence="1" key="1">
    <citation type="submission" date="2023-02" db="EMBL/GenBank/DDBJ databases">
        <title>Genome sequence of Hyphococcus flavus.</title>
        <authorList>
            <person name="Rong J.-C."/>
            <person name="Zhao Q."/>
            <person name="Yi M."/>
            <person name="Wu J.-Y."/>
        </authorList>
    </citation>
    <scope>NUCLEOTIDE SEQUENCE</scope>
    <source>
        <strain evidence="1">MCCC 1K03223</strain>
    </source>
</reference>
<evidence type="ECO:0000313" key="1">
    <source>
        <dbReference type="EMBL" id="WDI31572.1"/>
    </source>
</evidence>
<name>A0AAF0CH72_9PROT</name>
<protein>
    <submittedName>
        <fullName evidence="1">Uncharacterized protein</fullName>
    </submittedName>
</protein>
<proteinExistence type="predicted"/>
<dbReference type="EMBL" id="CP118166">
    <property type="protein sequence ID" value="WDI31572.1"/>
    <property type="molecule type" value="Genomic_DNA"/>
</dbReference>
<evidence type="ECO:0000313" key="2">
    <source>
        <dbReference type="Proteomes" id="UP001214043"/>
    </source>
</evidence>
<sequence>MAHKMTDLIAYGARAGHKIDGQTVVVPALPITKENYGAWWQLIRDAWLVLRGRAAAIQWPQHDKKQGPAK</sequence>
<accession>A0AAF0CH72</accession>
<dbReference type="Proteomes" id="UP001214043">
    <property type="component" value="Chromosome"/>
</dbReference>